<organism evidence="1">
    <name type="scientific">Arundo donax</name>
    <name type="common">Giant reed</name>
    <name type="synonym">Donax arundinaceus</name>
    <dbReference type="NCBI Taxonomy" id="35708"/>
    <lineage>
        <taxon>Eukaryota</taxon>
        <taxon>Viridiplantae</taxon>
        <taxon>Streptophyta</taxon>
        <taxon>Embryophyta</taxon>
        <taxon>Tracheophyta</taxon>
        <taxon>Spermatophyta</taxon>
        <taxon>Magnoliopsida</taxon>
        <taxon>Liliopsida</taxon>
        <taxon>Poales</taxon>
        <taxon>Poaceae</taxon>
        <taxon>PACMAD clade</taxon>
        <taxon>Arundinoideae</taxon>
        <taxon>Arundineae</taxon>
        <taxon>Arundo</taxon>
    </lineage>
</organism>
<evidence type="ECO:0000313" key="1">
    <source>
        <dbReference type="EMBL" id="JAD39633.1"/>
    </source>
</evidence>
<name>A0A0A8ZPQ1_ARUDO</name>
<accession>A0A0A8ZPQ1</accession>
<dbReference type="EMBL" id="GBRH01258262">
    <property type="protein sequence ID" value="JAD39633.1"/>
    <property type="molecule type" value="Transcribed_RNA"/>
</dbReference>
<reference evidence="1" key="2">
    <citation type="journal article" date="2015" name="Data Brief">
        <title>Shoot transcriptome of the giant reed, Arundo donax.</title>
        <authorList>
            <person name="Barrero R.A."/>
            <person name="Guerrero F.D."/>
            <person name="Moolhuijzen P."/>
            <person name="Goolsby J.A."/>
            <person name="Tidwell J."/>
            <person name="Bellgard S.E."/>
            <person name="Bellgard M.I."/>
        </authorList>
    </citation>
    <scope>NUCLEOTIDE SEQUENCE</scope>
    <source>
        <tissue evidence="1">Shoot tissue taken approximately 20 cm above the soil surface</tissue>
    </source>
</reference>
<sequence length="15" mass="1785">MTPIEVIKLRLCKKL</sequence>
<proteinExistence type="predicted"/>
<protein>
    <submittedName>
        <fullName evidence="1">Uncharacterized protein</fullName>
    </submittedName>
</protein>
<reference evidence="1" key="1">
    <citation type="submission" date="2014-09" db="EMBL/GenBank/DDBJ databases">
        <authorList>
            <person name="Magalhaes I.L.F."/>
            <person name="Oliveira U."/>
            <person name="Santos F.R."/>
            <person name="Vidigal T.H.D.A."/>
            <person name="Brescovit A.D."/>
            <person name="Santos A.J."/>
        </authorList>
    </citation>
    <scope>NUCLEOTIDE SEQUENCE</scope>
    <source>
        <tissue evidence="1">Shoot tissue taken approximately 20 cm above the soil surface</tissue>
    </source>
</reference>